<organism evidence="4 5">
    <name type="scientific">Stachybotrys elegans</name>
    <dbReference type="NCBI Taxonomy" id="80388"/>
    <lineage>
        <taxon>Eukaryota</taxon>
        <taxon>Fungi</taxon>
        <taxon>Dikarya</taxon>
        <taxon>Ascomycota</taxon>
        <taxon>Pezizomycotina</taxon>
        <taxon>Sordariomycetes</taxon>
        <taxon>Hypocreomycetidae</taxon>
        <taxon>Hypocreales</taxon>
        <taxon>Stachybotryaceae</taxon>
        <taxon>Stachybotrys</taxon>
    </lineage>
</organism>
<protein>
    <submittedName>
        <fullName evidence="4">SWIM zinc finger family protein</fullName>
    </submittedName>
</protein>
<sequence>MSAPIVLMSKLSLETMAPTTRSMARQVSPPYPTQYYDDGKSSSDSDDESDGSSFEDEDPDLVRSPTKLLYRLDNLPQESKQIVRDAFDDPAPVALELCRLVDNTYAFQMTELATRVIRIKASSGPADASPRLTCTCGKTYDGPCTHLIRLLDQIFKQTNYQNDNSKPFTMTPEGFAAEMGDPFSRVADHHLDILADGLHCQVADPGANDELDAQRVLESRELLSSVYAAQPEDFRPDIFTNPSPSKRVIKRDDLDHTIFRMLLDNHHFFQYFLSLSRSSHPIKDPFRKLSQRVDHVLRDLDALSAQSPATSSADAPSASSAESPPTVAWAATHLVGCVYLIRSAIFSRDRPLLPREAICAARALVHILSAVVSRNRDAHPGETRGDRNLYQRLIGDLDQDFVIAELGVIRSAASQFLHSLDDIRRKLGPLGAPASYCRKFDDLISRLRTSSAGSSLKRPLESESRSRGPKRMK</sequence>
<feature type="compositionally biased region" description="Acidic residues" evidence="2">
    <location>
        <begin position="44"/>
        <end position="59"/>
    </location>
</feature>
<keyword evidence="5" id="KW-1185">Reference proteome</keyword>
<dbReference type="EMBL" id="JAGPNK010000001">
    <property type="protein sequence ID" value="KAH7329050.1"/>
    <property type="molecule type" value="Genomic_DNA"/>
</dbReference>
<keyword evidence="1" id="KW-0863">Zinc-finger</keyword>
<feature type="region of interest" description="Disordered" evidence="2">
    <location>
        <begin position="17"/>
        <end position="60"/>
    </location>
</feature>
<evidence type="ECO:0000256" key="2">
    <source>
        <dbReference type="SAM" id="MobiDB-lite"/>
    </source>
</evidence>
<dbReference type="GO" id="GO:0008270">
    <property type="term" value="F:zinc ion binding"/>
    <property type="evidence" value="ECO:0007669"/>
    <property type="project" value="UniProtKB-KW"/>
</dbReference>
<dbReference type="AlphaFoldDB" id="A0A8K0T581"/>
<evidence type="ECO:0000313" key="5">
    <source>
        <dbReference type="Proteomes" id="UP000813444"/>
    </source>
</evidence>
<dbReference type="InterPro" id="IPR007527">
    <property type="entry name" value="Znf_SWIM"/>
</dbReference>
<gene>
    <name evidence="4" type="ORF">B0I35DRAFT_404322</name>
</gene>
<proteinExistence type="predicted"/>
<dbReference type="Proteomes" id="UP000813444">
    <property type="component" value="Unassembled WGS sequence"/>
</dbReference>
<feature type="domain" description="SWIM-type" evidence="3">
    <location>
        <begin position="119"/>
        <end position="155"/>
    </location>
</feature>
<evidence type="ECO:0000256" key="1">
    <source>
        <dbReference type="PROSITE-ProRule" id="PRU00325"/>
    </source>
</evidence>
<evidence type="ECO:0000313" key="4">
    <source>
        <dbReference type="EMBL" id="KAH7329050.1"/>
    </source>
</evidence>
<keyword evidence="1" id="KW-0862">Zinc</keyword>
<dbReference type="PROSITE" id="PS50966">
    <property type="entry name" value="ZF_SWIM"/>
    <property type="match status" value="1"/>
</dbReference>
<feature type="region of interest" description="Disordered" evidence="2">
    <location>
        <begin position="451"/>
        <end position="473"/>
    </location>
</feature>
<accession>A0A8K0T581</accession>
<dbReference type="OrthoDB" id="5387895at2759"/>
<evidence type="ECO:0000259" key="3">
    <source>
        <dbReference type="PROSITE" id="PS50966"/>
    </source>
</evidence>
<comment type="caution">
    <text evidence="4">The sequence shown here is derived from an EMBL/GenBank/DDBJ whole genome shotgun (WGS) entry which is preliminary data.</text>
</comment>
<name>A0A8K0T581_9HYPO</name>
<keyword evidence="1" id="KW-0479">Metal-binding</keyword>
<reference evidence="4" key="1">
    <citation type="journal article" date="2021" name="Nat. Commun.">
        <title>Genetic determinants of endophytism in the Arabidopsis root mycobiome.</title>
        <authorList>
            <person name="Mesny F."/>
            <person name="Miyauchi S."/>
            <person name="Thiergart T."/>
            <person name="Pickel B."/>
            <person name="Atanasova L."/>
            <person name="Karlsson M."/>
            <person name="Huettel B."/>
            <person name="Barry K.W."/>
            <person name="Haridas S."/>
            <person name="Chen C."/>
            <person name="Bauer D."/>
            <person name="Andreopoulos W."/>
            <person name="Pangilinan J."/>
            <person name="LaButti K."/>
            <person name="Riley R."/>
            <person name="Lipzen A."/>
            <person name="Clum A."/>
            <person name="Drula E."/>
            <person name="Henrissat B."/>
            <person name="Kohler A."/>
            <person name="Grigoriev I.V."/>
            <person name="Martin F.M."/>
            <person name="Hacquard S."/>
        </authorList>
    </citation>
    <scope>NUCLEOTIDE SEQUENCE</scope>
    <source>
        <strain evidence="4">MPI-CAGE-CH-0235</strain>
    </source>
</reference>